<reference evidence="2 3" key="1">
    <citation type="submission" date="2020-10" db="EMBL/GenBank/DDBJ databases">
        <title>Connecting structure to function with the recovery of over 1000 high-quality activated sludge metagenome-assembled genomes encoding full-length rRNA genes using long-read sequencing.</title>
        <authorList>
            <person name="Singleton C.M."/>
            <person name="Petriglieri F."/>
            <person name="Kristensen J.M."/>
            <person name="Kirkegaard R.H."/>
            <person name="Michaelsen T.Y."/>
            <person name="Andersen M.H."/>
            <person name="Karst S.M."/>
            <person name="Dueholm M.S."/>
            <person name="Nielsen P.H."/>
            <person name="Albertsen M."/>
        </authorList>
    </citation>
    <scope>NUCLEOTIDE SEQUENCE [LARGE SCALE GENOMIC DNA]</scope>
    <source>
        <strain evidence="2">Ribe_18-Q3-R11-54_BAT3C.373</strain>
    </source>
</reference>
<protein>
    <recommendedName>
        <fullName evidence="1">UPF0246 protein IPO85_14765</fullName>
    </recommendedName>
</protein>
<dbReference type="Proteomes" id="UP000808349">
    <property type="component" value="Unassembled WGS sequence"/>
</dbReference>
<evidence type="ECO:0000313" key="2">
    <source>
        <dbReference type="EMBL" id="MBK9718746.1"/>
    </source>
</evidence>
<name>A0A9D7SC77_9BACT</name>
<dbReference type="PANTHER" id="PTHR30283:SF4">
    <property type="entry name" value="PEROXIDE STRESS RESISTANCE PROTEIN YAAA"/>
    <property type="match status" value="1"/>
</dbReference>
<dbReference type="Pfam" id="PF03883">
    <property type="entry name" value="H2O2_YaaD"/>
    <property type="match status" value="1"/>
</dbReference>
<comment type="similarity">
    <text evidence="1">Belongs to the UPF0246 family.</text>
</comment>
<proteinExistence type="inferred from homology"/>
<dbReference type="InterPro" id="IPR005583">
    <property type="entry name" value="YaaA"/>
</dbReference>
<comment type="caution">
    <text evidence="2">The sequence shown here is derived from an EMBL/GenBank/DDBJ whole genome shotgun (WGS) entry which is preliminary data.</text>
</comment>
<dbReference type="AlphaFoldDB" id="A0A9D7SC77"/>
<dbReference type="GO" id="GO:0005829">
    <property type="term" value="C:cytosol"/>
    <property type="evidence" value="ECO:0007669"/>
    <property type="project" value="TreeGrafter"/>
</dbReference>
<evidence type="ECO:0000313" key="3">
    <source>
        <dbReference type="Proteomes" id="UP000808349"/>
    </source>
</evidence>
<sequence>MICLISPSKDLNYKDPFPITSSDIPRLWEQSWPIVEVLKKKKSKDLQKLMDISVKLADENVSRNQAFNQIFDANNSRPALFAFSGDVYRGIDAYHMKSNELDYCQDHVRILSGLYGLLKPFDLMQAYRLEMGTSLPVKRKPNLYKYWGSQIMDLLNDDLNSSGAKCVINLASQEYFHAIQVKNVLVPIVNVHFRELRAGKLIFVSYTAKVARGLMIKHLAQMNGCTIKHVKSFNLDQYSYDETKSTDTDLFFIR</sequence>
<evidence type="ECO:0000256" key="1">
    <source>
        <dbReference type="HAMAP-Rule" id="MF_00652"/>
    </source>
</evidence>
<dbReference type="GO" id="GO:0033194">
    <property type="term" value="P:response to hydroperoxide"/>
    <property type="evidence" value="ECO:0007669"/>
    <property type="project" value="TreeGrafter"/>
</dbReference>
<organism evidence="2 3">
    <name type="scientific">Candidatus Defluviibacterium haderslevense</name>
    <dbReference type="NCBI Taxonomy" id="2981993"/>
    <lineage>
        <taxon>Bacteria</taxon>
        <taxon>Pseudomonadati</taxon>
        <taxon>Bacteroidota</taxon>
        <taxon>Saprospiria</taxon>
        <taxon>Saprospirales</taxon>
        <taxon>Saprospiraceae</taxon>
        <taxon>Candidatus Defluviibacterium</taxon>
    </lineage>
</organism>
<dbReference type="EMBL" id="JADKFW010000012">
    <property type="protein sequence ID" value="MBK9718746.1"/>
    <property type="molecule type" value="Genomic_DNA"/>
</dbReference>
<dbReference type="NCBIfam" id="NF002542">
    <property type="entry name" value="PRK02101.1-3"/>
    <property type="match status" value="1"/>
</dbReference>
<dbReference type="PANTHER" id="PTHR30283">
    <property type="entry name" value="PEROXIDE STRESS RESPONSE PROTEIN YAAA"/>
    <property type="match status" value="1"/>
</dbReference>
<gene>
    <name evidence="2" type="primary">yaaA</name>
    <name evidence="2" type="ORF">IPO85_14765</name>
</gene>
<dbReference type="HAMAP" id="MF_00652">
    <property type="entry name" value="UPF0246"/>
    <property type="match status" value="1"/>
</dbReference>
<accession>A0A9D7SC77</accession>